<evidence type="ECO:0000256" key="3">
    <source>
        <dbReference type="ARBA" id="ARBA00022833"/>
    </source>
</evidence>
<accession>A0A2U7UCZ3</accession>
<dbReference type="SUPFAM" id="SSF53056">
    <property type="entry name" value="beta-carbonic anhydrase, cab"/>
    <property type="match status" value="1"/>
</dbReference>
<organism evidence="6">
    <name type="scientific">Pandoravirus neocaledonia</name>
    <dbReference type="NCBI Taxonomy" id="2107708"/>
    <lineage>
        <taxon>Viruses</taxon>
        <taxon>Pandoravirus</taxon>
    </lineage>
</organism>
<dbReference type="PANTHER" id="PTHR11002:SF79">
    <property type="entry name" value="CARBONIC ANHYDRASE 2"/>
    <property type="match status" value="1"/>
</dbReference>
<dbReference type="GO" id="GO:0008270">
    <property type="term" value="F:zinc ion binding"/>
    <property type="evidence" value="ECO:0007669"/>
    <property type="project" value="InterPro"/>
</dbReference>
<dbReference type="Pfam" id="PF00484">
    <property type="entry name" value="Pro_CA"/>
    <property type="match status" value="1"/>
</dbReference>
<gene>
    <name evidence="6" type="ORF">pneo_cds_699</name>
</gene>
<proteinExistence type="inferred from homology"/>
<dbReference type="InterPro" id="IPR001765">
    <property type="entry name" value="Carbonic_anhydrase"/>
</dbReference>
<sequence>MGRKTRRACAKEVVARLTAGNRAFVRSERYARERAETAESQHPRVVVVSCSDSRVSAPVIFDANRLGFMFESKTAGQTMSSSDVESVRYAVEVLTPKPCAVVVLGHSDCGAVKAAVEAVLVDAREAAGDPVPEPGPQRVYPTIVANIAPAARTALAEAEADVKHNAMCGDAEAVASIVDSASVINARIRASELRLLLAGPDDRVPILPAFYDVRTGRVRWL</sequence>
<dbReference type="SMART" id="SM00947">
    <property type="entry name" value="Pro_CA"/>
    <property type="match status" value="1"/>
</dbReference>
<keyword evidence="4" id="KW-0456">Lyase</keyword>
<evidence type="ECO:0000256" key="5">
    <source>
        <dbReference type="ARBA" id="ARBA00048348"/>
    </source>
</evidence>
<dbReference type="PANTHER" id="PTHR11002">
    <property type="entry name" value="CARBONIC ANHYDRASE"/>
    <property type="match status" value="1"/>
</dbReference>
<dbReference type="KEGG" id="vg:36843019"/>
<protein>
    <recommendedName>
        <fullName evidence="2">carbonic anhydrase</fullName>
        <ecNumber evidence="2">4.2.1.1</ecNumber>
    </recommendedName>
</protein>
<evidence type="ECO:0000313" key="6">
    <source>
        <dbReference type="EMBL" id="AVK76306.1"/>
    </source>
</evidence>
<evidence type="ECO:0000256" key="1">
    <source>
        <dbReference type="ARBA" id="ARBA00006217"/>
    </source>
</evidence>
<dbReference type="EC" id="4.2.1.1" evidence="2"/>
<reference evidence="6" key="1">
    <citation type="journal article" date="2018" name="Nat. Commun.">
        <title>Diversity and evolution of the emerging Pandoraviridae family.</title>
        <authorList>
            <person name="Legendre M."/>
            <person name="Fabre E."/>
            <person name="Poirot O."/>
            <person name="Jeudy S."/>
            <person name="Lartigue A."/>
            <person name="Alempic J.M."/>
            <person name="Beucher L."/>
            <person name="Philippe N."/>
            <person name="Bertaux L."/>
            <person name="Christo-Foroux E."/>
            <person name="Labadie K."/>
            <person name="Coute Y."/>
            <person name="Abergel C."/>
            <person name="Claverie J.M."/>
        </authorList>
    </citation>
    <scope>NUCLEOTIDE SEQUENCE [LARGE SCALE GENOMIC DNA]</scope>
    <source>
        <strain evidence="6">Neocaledonia</strain>
    </source>
</reference>
<dbReference type="InterPro" id="IPR036874">
    <property type="entry name" value="Carbonic_anhydrase_sf"/>
</dbReference>
<dbReference type="EMBL" id="MG011690">
    <property type="protein sequence ID" value="AVK76306.1"/>
    <property type="molecule type" value="Genomic_DNA"/>
</dbReference>
<keyword evidence="3" id="KW-0862">Zinc</keyword>
<dbReference type="RefSeq" id="YP_009482309.1">
    <property type="nucleotide sequence ID" value="NC_037666.1"/>
</dbReference>
<dbReference type="Gene3D" id="3.40.1050.10">
    <property type="entry name" value="Carbonic anhydrase"/>
    <property type="match status" value="1"/>
</dbReference>
<dbReference type="GO" id="GO:0004089">
    <property type="term" value="F:carbonate dehydratase activity"/>
    <property type="evidence" value="ECO:0007669"/>
    <property type="project" value="UniProtKB-EC"/>
</dbReference>
<dbReference type="Proteomes" id="UP000249287">
    <property type="component" value="Segment"/>
</dbReference>
<evidence type="ECO:0000256" key="4">
    <source>
        <dbReference type="ARBA" id="ARBA00023239"/>
    </source>
</evidence>
<dbReference type="PROSITE" id="PS00704">
    <property type="entry name" value="PROK_CO2_ANHYDRASE_1"/>
    <property type="match status" value="1"/>
</dbReference>
<dbReference type="GeneID" id="36843019"/>
<comment type="catalytic activity">
    <reaction evidence="5">
        <text>hydrogencarbonate + H(+) = CO2 + H2O</text>
        <dbReference type="Rhea" id="RHEA:10748"/>
        <dbReference type="ChEBI" id="CHEBI:15377"/>
        <dbReference type="ChEBI" id="CHEBI:15378"/>
        <dbReference type="ChEBI" id="CHEBI:16526"/>
        <dbReference type="ChEBI" id="CHEBI:17544"/>
        <dbReference type="EC" id="4.2.1.1"/>
    </reaction>
</comment>
<evidence type="ECO:0000256" key="2">
    <source>
        <dbReference type="ARBA" id="ARBA00012925"/>
    </source>
</evidence>
<comment type="similarity">
    <text evidence="1">Belongs to the beta-class carbonic anhydrase family.</text>
</comment>
<dbReference type="GO" id="GO:0015976">
    <property type="term" value="P:carbon utilization"/>
    <property type="evidence" value="ECO:0007669"/>
    <property type="project" value="InterPro"/>
</dbReference>
<dbReference type="InterPro" id="IPR015892">
    <property type="entry name" value="Carbonic_anhydrase_CS"/>
</dbReference>
<name>A0A2U7UCZ3_9VIRU</name>